<dbReference type="GO" id="GO:0051213">
    <property type="term" value="F:dioxygenase activity"/>
    <property type="evidence" value="ECO:0007669"/>
    <property type="project" value="UniProtKB-KW"/>
</dbReference>
<keyword evidence="3" id="KW-0614">Plasmid</keyword>
<dbReference type="InterPro" id="IPR040981">
    <property type="entry name" value="PfaD_N"/>
</dbReference>
<organism evidence="3 4">
    <name type="scientific">Persicobacter psychrovividus</name>
    <dbReference type="NCBI Taxonomy" id="387638"/>
    <lineage>
        <taxon>Bacteria</taxon>
        <taxon>Pseudomonadati</taxon>
        <taxon>Bacteroidota</taxon>
        <taxon>Cytophagia</taxon>
        <taxon>Cytophagales</taxon>
        <taxon>Persicobacteraceae</taxon>
        <taxon>Persicobacter</taxon>
    </lineage>
</organism>
<evidence type="ECO:0000259" key="2">
    <source>
        <dbReference type="Pfam" id="PF21607"/>
    </source>
</evidence>
<evidence type="ECO:0000259" key="1">
    <source>
        <dbReference type="Pfam" id="PF18328"/>
    </source>
</evidence>
<dbReference type="Pfam" id="PF18328">
    <property type="entry name" value="PfaD_N"/>
    <property type="match status" value="1"/>
</dbReference>
<dbReference type="PANTHER" id="PTHR32332">
    <property type="entry name" value="2-NITROPROPANE DIOXYGENASE"/>
    <property type="match status" value="1"/>
</dbReference>
<evidence type="ECO:0000313" key="4">
    <source>
        <dbReference type="Proteomes" id="UP001354989"/>
    </source>
</evidence>
<dbReference type="Pfam" id="PF21607">
    <property type="entry name" value="FabD_helical_ins"/>
    <property type="match status" value="1"/>
</dbReference>
<dbReference type="NCBIfam" id="TIGR02814">
    <property type="entry name" value="pfaD_fam"/>
    <property type="match status" value="1"/>
</dbReference>
<keyword evidence="3" id="KW-0223">Dioxygenase</keyword>
<dbReference type="SUPFAM" id="SSF51412">
    <property type="entry name" value="Inosine monophosphate dehydrogenase (IMPDH)"/>
    <property type="match status" value="1"/>
</dbReference>
<feature type="domain" description="Fatty acid synthase subunit PfaD N-terminal" evidence="1">
    <location>
        <begin position="12"/>
        <end position="72"/>
    </location>
</feature>
<keyword evidence="4" id="KW-1185">Reference proteome</keyword>
<evidence type="ECO:0000313" key="3">
    <source>
        <dbReference type="EMBL" id="BDD01069.1"/>
    </source>
</evidence>
<dbReference type="InterPro" id="IPR013785">
    <property type="entry name" value="Aldolase_TIM"/>
</dbReference>
<dbReference type="Pfam" id="PF03060">
    <property type="entry name" value="NMO"/>
    <property type="match status" value="1"/>
</dbReference>
<keyword evidence="3" id="KW-0560">Oxidoreductase</keyword>
<feature type="domain" description="[Acyl-carrier-protein] S-malonyltransferase-like inserted helical" evidence="2">
    <location>
        <begin position="389"/>
        <end position="468"/>
    </location>
</feature>
<protein>
    <submittedName>
        <fullName evidence="3">2-nitropropane dioxygenase</fullName>
    </submittedName>
</protein>
<dbReference type="Gene3D" id="3.20.20.70">
    <property type="entry name" value="Aldolase class I"/>
    <property type="match status" value="1"/>
</dbReference>
<reference evidence="3 4" key="1">
    <citation type="submission" date="2021-12" db="EMBL/GenBank/DDBJ databases">
        <title>Genome sequencing of bacteria with rrn-lacking chromosome and rrn-plasmid.</title>
        <authorList>
            <person name="Anda M."/>
            <person name="Iwasaki W."/>
        </authorList>
    </citation>
    <scope>NUCLEOTIDE SEQUENCE [LARGE SCALE GENOMIC DNA]</scope>
    <source>
        <strain evidence="3 4">NBRC 101262</strain>
        <plasmid evidence="3 4">pPP1</plasmid>
    </source>
</reference>
<dbReference type="InterPro" id="IPR049489">
    <property type="entry name" value="FabD-like_helical_ins"/>
</dbReference>
<accession>A0ABM7VJC1</accession>
<dbReference type="PANTHER" id="PTHR32332:SF20">
    <property type="entry name" value="2-NITROPROPANE DIOXYGENASE-LIKE PROTEIN"/>
    <property type="match status" value="1"/>
</dbReference>
<gene>
    <name evidence="3" type="primary">pfaD</name>
    <name evidence="3" type="ORF">PEPS_33490</name>
</gene>
<dbReference type="Proteomes" id="UP001354989">
    <property type="component" value="Plasmid pPP1"/>
</dbReference>
<proteinExistence type="predicted"/>
<name>A0ABM7VJC1_9BACT</name>
<geneLocation type="plasmid" evidence="3 4">
    <name>pPP1</name>
</geneLocation>
<dbReference type="InterPro" id="IPR014179">
    <property type="entry name" value="PfaD-like_TIM-barrel"/>
</dbReference>
<dbReference type="CDD" id="cd04742">
    <property type="entry name" value="NPD_FabD"/>
    <property type="match status" value="1"/>
</dbReference>
<dbReference type="EMBL" id="AP025293">
    <property type="protein sequence ID" value="BDD01069.1"/>
    <property type="molecule type" value="Genomic_DNA"/>
</dbReference>
<sequence>MRSALPTTNNKWFGSNDRLSFSEADIRRTLQECTEAVYIVRNTEGEVGLACGMGTDNPADLQTLELLGMLPAVDARQLGDANFRKTYGLSYNYMGGAMANGISSEDLVIAFGKAGMLCSFGAGGLVPARIEQAIDKIQAALPEGPYAFNLIHSPNEEALEREACELFLRKGVKVIEASAFMDLTAHVVRFRAAGLSRNVDGSVKVGNRIIAKISRLEVAEKFMRPAPVAILEKLVAAGHISAEQASLAQQLPVADDITVEADSGGHTDNRSLVCLLPSILNLRNQLQQELQYPVAVRVGAGGGISTPESTLGAFSMGADYVVTGSINQACLESGSSDYVRKVLANAGMADIMMAPASDMFELGVKLQVLKKGTLFGMRAQKLYDFYQQYNGIDEIPAKDRAVLEKTVFKDTLENIWQSCVSFFEARDPEQIIRAKGNPKRKMALIFRWYLGLSSSWANSGAQGREMDYQIWCGPAMGAFNDWVKGSELEQWQNRKADRVALALLNGATYLQRIQLLKIFGVEVCSDLRQASVR</sequence>